<dbReference type="AlphaFoldDB" id="A0A5C6WT04"/>
<gene>
    <name evidence="5" type="ORF">FRC96_21260</name>
</gene>
<dbReference type="PANTHER" id="PTHR43217:SF1">
    <property type="entry name" value="SUCCINATE SEMIALDEHYDE DEHYDROGENASE [NAD(P)+] SAD"/>
    <property type="match status" value="1"/>
</dbReference>
<reference evidence="5 6" key="1">
    <citation type="submission" date="2019-08" db="EMBL/GenBank/DDBJ databases">
        <title>Bradymonadales sp. TMQ2.</title>
        <authorList>
            <person name="Liang Q."/>
        </authorList>
    </citation>
    <scope>NUCLEOTIDE SEQUENCE [LARGE SCALE GENOMIC DNA]</scope>
    <source>
        <strain evidence="5 6">TMQ2</strain>
    </source>
</reference>
<proteinExistence type="inferred from homology"/>
<dbReference type="InterPro" id="IPR044148">
    <property type="entry name" value="ALDH_GabD1-like"/>
</dbReference>
<evidence type="ECO:0000256" key="1">
    <source>
        <dbReference type="ARBA" id="ARBA00009986"/>
    </source>
</evidence>
<dbReference type="GO" id="GO:0004777">
    <property type="term" value="F:succinate-semialdehyde dehydrogenase (NAD+) activity"/>
    <property type="evidence" value="ECO:0007669"/>
    <property type="project" value="TreeGrafter"/>
</dbReference>
<dbReference type="Pfam" id="PF00171">
    <property type="entry name" value="Aldedh"/>
    <property type="match status" value="1"/>
</dbReference>
<comment type="similarity">
    <text evidence="1">Belongs to the aldehyde dehydrogenase family.</text>
</comment>
<dbReference type="InterPro" id="IPR016161">
    <property type="entry name" value="Ald_DH/histidinol_DH"/>
</dbReference>
<dbReference type="Gene3D" id="3.40.309.10">
    <property type="entry name" value="Aldehyde Dehydrogenase, Chain A, domain 2"/>
    <property type="match status" value="1"/>
</dbReference>
<evidence type="ECO:0000259" key="4">
    <source>
        <dbReference type="Pfam" id="PF00171"/>
    </source>
</evidence>
<dbReference type="FunFam" id="3.40.605.10:FF:000012">
    <property type="entry name" value="NAD-dependent succinate-semialdehyde dehydrogenase"/>
    <property type="match status" value="1"/>
</dbReference>
<dbReference type="Gene3D" id="3.40.605.10">
    <property type="entry name" value="Aldehyde Dehydrogenase, Chain A, domain 1"/>
    <property type="match status" value="1"/>
</dbReference>
<dbReference type="InterPro" id="IPR047110">
    <property type="entry name" value="GABD/Sad-like"/>
</dbReference>
<protein>
    <submittedName>
        <fullName evidence="5">NAD-dependent succinate-semialdehyde dehydrogenase</fullName>
    </submittedName>
</protein>
<feature type="domain" description="Aldehyde dehydrogenase" evidence="4">
    <location>
        <begin position="2"/>
        <end position="448"/>
    </location>
</feature>
<dbReference type="EMBL" id="VOSL01000148">
    <property type="protein sequence ID" value="TXD31391.1"/>
    <property type="molecule type" value="Genomic_DNA"/>
</dbReference>
<dbReference type="PROSITE" id="PS00070">
    <property type="entry name" value="ALDEHYDE_DEHYDR_CYS"/>
    <property type="match status" value="1"/>
</dbReference>
<keyword evidence="3" id="KW-0560">Oxidoreductase</keyword>
<dbReference type="CDD" id="cd07100">
    <property type="entry name" value="ALDH_SSADH1_GabD1"/>
    <property type="match status" value="1"/>
</dbReference>
<dbReference type="Proteomes" id="UP000321046">
    <property type="component" value="Unassembled WGS sequence"/>
</dbReference>
<evidence type="ECO:0000256" key="2">
    <source>
        <dbReference type="ARBA" id="ARBA00022857"/>
    </source>
</evidence>
<accession>A0A5C6WT04</accession>
<comment type="caution">
    <text evidence="5">The sequence shown here is derived from an EMBL/GenBank/DDBJ whole genome shotgun (WGS) entry which is preliminary data.</text>
</comment>
<organism evidence="5 6">
    <name type="scientific">Lujinxingia vulgaris</name>
    <dbReference type="NCBI Taxonomy" id="2600176"/>
    <lineage>
        <taxon>Bacteria</taxon>
        <taxon>Deltaproteobacteria</taxon>
        <taxon>Bradymonadales</taxon>
        <taxon>Lujinxingiaceae</taxon>
        <taxon>Lujinxingia</taxon>
    </lineage>
</organism>
<dbReference type="InterPro" id="IPR016163">
    <property type="entry name" value="Ald_DH_C"/>
</dbReference>
<sequence>MRAINPTTEELIAEFPEHTNDEVVERLNAAREGFERWRHTPIVERARHFRLLADELRRGITHLSRRMTDEMGKPIAQARSEVEKCAWACEYFADHAGSLLEARHIETEASDSYVTYEPLGVVLAIMPWNFPLWQVFRFAAPAMMAGNVALLKHASSTPGCARDIVELFDAAGFPPGTFQHLFINNRKTEELIRHSDVAALTLTGSTRAGRAVASVAGESLKKCVLELGGSDPFVVLADCDLDHTVEKAVQGRFQNNGQSCIAAKRFIVEEAVYDEFVARFKSAIEALKVGDPHDEDIDVGPMARKDLRDELHKQVKRSLRQGARCLVGGEPLDRPGYFYAPTLLVDVTPEMPAFAEETFGPVAAVVRARDTDEAIELANTSDFGLGASLWTSRSRGHTLVGRLRAGFVAVNEIVKSDPRLPFGGIKDSGFGRELAAEGIHEFTNIKTIYVA</sequence>
<evidence type="ECO:0000313" key="6">
    <source>
        <dbReference type="Proteomes" id="UP000321046"/>
    </source>
</evidence>
<name>A0A5C6WT04_9DELT</name>
<evidence type="ECO:0000313" key="5">
    <source>
        <dbReference type="EMBL" id="TXD31391.1"/>
    </source>
</evidence>
<dbReference type="GO" id="GO:0004030">
    <property type="term" value="F:aldehyde dehydrogenase [NAD(P)+] activity"/>
    <property type="evidence" value="ECO:0007669"/>
    <property type="project" value="InterPro"/>
</dbReference>
<dbReference type="RefSeq" id="WP_146977564.1">
    <property type="nucleotide sequence ID" value="NZ_VOSL01000148.1"/>
</dbReference>
<dbReference type="InterPro" id="IPR015590">
    <property type="entry name" value="Aldehyde_DH_dom"/>
</dbReference>
<dbReference type="OrthoDB" id="9762913at2"/>
<evidence type="ECO:0000256" key="3">
    <source>
        <dbReference type="ARBA" id="ARBA00023002"/>
    </source>
</evidence>
<keyword evidence="2" id="KW-0521">NADP</keyword>
<dbReference type="FunFam" id="3.40.309.10:FF:000010">
    <property type="entry name" value="Gamma-aminobutyraldehyde dehydrogenase"/>
    <property type="match status" value="1"/>
</dbReference>
<dbReference type="SUPFAM" id="SSF53720">
    <property type="entry name" value="ALDH-like"/>
    <property type="match status" value="1"/>
</dbReference>
<dbReference type="PANTHER" id="PTHR43217">
    <property type="entry name" value="SUCCINATE SEMIALDEHYDE DEHYDROGENASE [NAD(P)+] SAD"/>
    <property type="match status" value="1"/>
</dbReference>
<dbReference type="InterPro" id="IPR016160">
    <property type="entry name" value="Ald_DH_CS_CYS"/>
</dbReference>
<dbReference type="InterPro" id="IPR016162">
    <property type="entry name" value="Ald_DH_N"/>
</dbReference>